<dbReference type="OrthoDB" id="6334863at2"/>
<evidence type="ECO:0000313" key="2">
    <source>
        <dbReference type="Proteomes" id="UP000198393"/>
    </source>
</evidence>
<dbReference type="RefSeq" id="WP_089356657.1">
    <property type="nucleotide sequence ID" value="NZ_FZPD01000003.1"/>
</dbReference>
<keyword evidence="2" id="KW-1185">Reference proteome</keyword>
<evidence type="ECO:0000313" key="1">
    <source>
        <dbReference type="EMBL" id="SNS99599.1"/>
    </source>
</evidence>
<name>A0A239J1B6_EKHLU</name>
<dbReference type="AlphaFoldDB" id="A0A239J1B6"/>
<dbReference type="PROSITE" id="PS51257">
    <property type="entry name" value="PROKAR_LIPOPROTEIN"/>
    <property type="match status" value="1"/>
</dbReference>
<accession>A0A239J1B6</accession>
<dbReference type="Gene3D" id="3.90.930.1">
    <property type="match status" value="1"/>
</dbReference>
<dbReference type="EMBL" id="FZPD01000003">
    <property type="protein sequence ID" value="SNS99599.1"/>
    <property type="molecule type" value="Genomic_DNA"/>
</dbReference>
<reference evidence="1 2" key="1">
    <citation type="submission" date="2017-06" db="EMBL/GenBank/DDBJ databases">
        <authorList>
            <person name="Kim H.J."/>
            <person name="Triplett B.A."/>
        </authorList>
    </citation>
    <scope>NUCLEOTIDE SEQUENCE [LARGE SCALE GENOMIC DNA]</scope>
    <source>
        <strain evidence="1 2">DSM 19307</strain>
    </source>
</reference>
<protein>
    <submittedName>
        <fullName evidence="1">Antitoxin component YwqK of the YwqJK toxin-antitoxin module</fullName>
    </submittedName>
</protein>
<dbReference type="SUPFAM" id="SSF82185">
    <property type="entry name" value="Histone H3 K4-specific methyltransferase SET7/9 N-terminal domain"/>
    <property type="match status" value="1"/>
</dbReference>
<organism evidence="1 2">
    <name type="scientific">Ekhidna lutea</name>
    <dbReference type="NCBI Taxonomy" id="447679"/>
    <lineage>
        <taxon>Bacteria</taxon>
        <taxon>Pseudomonadati</taxon>
        <taxon>Bacteroidota</taxon>
        <taxon>Cytophagia</taxon>
        <taxon>Cytophagales</taxon>
        <taxon>Reichenbachiellaceae</taxon>
        <taxon>Ekhidna</taxon>
    </lineage>
</organism>
<dbReference type="InterPro" id="IPR011652">
    <property type="entry name" value="MORN_2"/>
</dbReference>
<gene>
    <name evidence="1" type="ORF">SAMN05421640_1936</name>
</gene>
<dbReference type="Pfam" id="PF07661">
    <property type="entry name" value="MORN_2"/>
    <property type="match status" value="1"/>
</dbReference>
<sequence>MKQVGTIGLLVWMMVGCIHSKEEINPLVEEIAYDIPKINILATNPDITKKQNGDVFYHDLPFSGYLVERYPNDSLSLKIGFYDGKQNGVMTSYYENGSIRYIRPYLNGEKHGKHVGFHKNGTKAFEYHFVDGFSEGNHKEWYDNRQPATDMNYVNGKEFGRQQAWRPDGKVRSNYIVRENGRRYGLMGIKRCTKLDGVTQSVDPYKGEEQ</sequence>
<proteinExistence type="predicted"/>
<dbReference type="Proteomes" id="UP000198393">
    <property type="component" value="Unassembled WGS sequence"/>
</dbReference>